<protein>
    <submittedName>
        <fullName evidence="10">Fimbrillin-A associated anchor proteins Mfa1 and Mfa2</fullName>
    </submittedName>
</protein>
<evidence type="ECO:0000256" key="7">
    <source>
        <dbReference type="ARBA" id="ARBA00023288"/>
    </source>
</evidence>
<keyword evidence="11" id="KW-1185">Reference proteome</keyword>
<dbReference type="GO" id="GO:0009279">
    <property type="term" value="C:cell outer membrane"/>
    <property type="evidence" value="ECO:0007669"/>
    <property type="project" value="UniProtKB-SubCell"/>
</dbReference>
<evidence type="ECO:0000313" key="9">
    <source>
        <dbReference type="EMBL" id="KGN74172.1"/>
    </source>
</evidence>
<dbReference type="PROSITE" id="PS51257">
    <property type="entry name" value="PROKAR_LIPOPROTEIN"/>
    <property type="match status" value="1"/>
</dbReference>
<dbReference type="InterPro" id="IPR014941">
    <property type="entry name" value="FimB/Mfa2/Mfa3"/>
</dbReference>
<dbReference type="RefSeq" id="WP_025003486.1">
    <property type="nucleotide sequence ID" value="NZ_JRFA01000015.1"/>
</dbReference>
<evidence type="ECO:0000256" key="1">
    <source>
        <dbReference type="ARBA" id="ARBA00004442"/>
    </source>
</evidence>
<dbReference type="Proteomes" id="UP000254156">
    <property type="component" value="Unassembled WGS sequence"/>
</dbReference>
<evidence type="ECO:0000256" key="6">
    <source>
        <dbReference type="ARBA" id="ARBA00023237"/>
    </source>
</evidence>
<reference evidence="9 11" key="1">
    <citation type="submission" date="2014-09" db="EMBL/GenBank/DDBJ databases">
        <title>Draft Genome Sequence of Porphyromonas macacae COT-192_OH2859.</title>
        <authorList>
            <person name="Wallis C."/>
            <person name="Deusch O."/>
            <person name="O'Flynn C."/>
            <person name="Davis I."/>
            <person name="Horsfall A."/>
            <person name="Kirkwood N."/>
            <person name="Harris S."/>
            <person name="Eisen J.A."/>
            <person name="Coil D.A."/>
            <person name="Darling A.E."/>
            <person name="Jospin G."/>
            <person name="Alexiev A."/>
        </authorList>
    </citation>
    <scope>NUCLEOTIDE SEQUENCE [LARGE SCALE GENOMIC DNA]</scope>
    <source>
        <strain evidence="11">COT-192 OH2859</strain>
        <strain evidence="9">COT-192_OH2859</strain>
    </source>
</reference>
<dbReference type="STRING" id="28115.HQ47_05760"/>
<keyword evidence="4" id="KW-0472">Membrane</keyword>
<dbReference type="Pfam" id="PF08842">
    <property type="entry name" value="Mfa2"/>
    <property type="match status" value="1"/>
</dbReference>
<dbReference type="Gene3D" id="2.60.40.2100">
    <property type="match status" value="1"/>
</dbReference>
<sequence length="311" mass="35215">MYCTKKYFFILCSLLMMCCTLSSCLKEDLSECPRPFNVRVRVLDADQKDITSSGEIKRAIVFVFDESGKKVERFDMSEGDIANRKPIRLKDFDFKSLTFVVCANLSDRMHDDLNAVNRIEDVKMRLFSKNGVSEAAPNLFQGSLTTQILYGDVVDDIDKTIDIHPKTSQVNIVIRGYEEWVERTETTIHNVTPFNFTVGSIKLGKTPDTYSGLGELTGDLVAYHPNGRINEDGDLLTPVFTIYPTLAQKPLDLSLWIKGEEKLRVNKASDGKMLIPEAGRMLNIFIDLKSAELHVSVVITPWNEVHQFVVY</sequence>
<dbReference type="AlphaFoldDB" id="A0A0A2E925"/>
<keyword evidence="7" id="KW-0449">Lipoprotein</keyword>
<comment type="subcellular location">
    <subcellularLocation>
        <location evidence="1">Cell outer membrane</location>
    </subcellularLocation>
</comment>
<evidence type="ECO:0000256" key="4">
    <source>
        <dbReference type="ARBA" id="ARBA00023136"/>
    </source>
</evidence>
<accession>A0A0A2E925</accession>
<evidence type="ECO:0000256" key="3">
    <source>
        <dbReference type="ARBA" id="ARBA00022729"/>
    </source>
</evidence>
<feature type="chain" id="PRO_5035986876" evidence="8">
    <location>
        <begin position="23"/>
        <end position="311"/>
    </location>
</feature>
<dbReference type="EMBL" id="UGTF01000002">
    <property type="protein sequence ID" value="SUB89943.1"/>
    <property type="molecule type" value="Genomic_DNA"/>
</dbReference>
<dbReference type="EMBL" id="JRFA01000015">
    <property type="protein sequence ID" value="KGN74172.1"/>
    <property type="molecule type" value="Genomic_DNA"/>
</dbReference>
<keyword evidence="3 8" id="KW-0732">Signal</keyword>
<keyword evidence="6" id="KW-0998">Cell outer membrane</keyword>
<evidence type="ECO:0000313" key="10">
    <source>
        <dbReference type="EMBL" id="SUB89943.1"/>
    </source>
</evidence>
<evidence type="ECO:0000256" key="8">
    <source>
        <dbReference type="SAM" id="SignalP"/>
    </source>
</evidence>
<organism evidence="9 11">
    <name type="scientific">Porphyromonas macacae</name>
    <dbReference type="NCBI Taxonomy" id="28115"/>
    <lineage>
        <taxon>Bacteria</taxon>
        <taxon>Pseudomonadati</taxon>
        <taxon>Bacteroidota</taxon>
        <taxon>Bacteroidia</taxon>
        <taxon>Bacteroidales</taxon>
        <taxon>Porphyromonadaceae</taxon>
        <taxon>Porphyromonas</taxon>
    </lineage>
</organism>
<evidence type="ECO:0000313" key="12">
    <source>
        <dbReference type="Proteomes" id="UP000254156"/>
    </source>
</evidence>
<feature type="signal peptide" evidence="8">
    <location>
        <begin position="1"/>
        <end position="22"/>
    </location>
</feature>
<keyword evidence="5" id="KW-0564">Palmitate</keyword>
<comment type="similarity">
    <text evidence="2">Belongs to the bacteroidetes fimbrillin superfamily. FimB/Mfa2 family.</text>
</comment>
<dbReference type="Proteomes" id="UP000030103">
    <property type="component" value="Unassembled WGS sequence"/>
</dbReference>
<proteinExistence type="inferred from homology"/>
<evidence type="ECO:0000256" key="2">
    <source>
        <dbReference type="ARBA" id="ARBA00007248"/>
    </source>
</evidence>
<reference evidence="10 12" key="2">
    <citation type="submission" date="2018-06" db="EMBL/GenBank/DDBJ databases">
        <authorList>
            <consortium name="Pathogen Informatics"/>
            <person name="Doyle S."/>
        </authorList>
    </citation>
    <scope>NUCLEOTIDE SEQUENCE [LARGE SCALE GENOMIC DNA]</scope>
    <source>
        <strain evidence="10 12">NCTC11632</strain>
    </source>
</reference>
<dbReference type="eggNOG" id="ENOG50347QT">
    <property type="taxonomic scope" value="Bacteria"/>
</dbReference>
<gene>
    <name evidence="9" type="ORF">HQ47_05760</name>
    <name evidence="10" type="ORF">NCTC11632_02074</name>
</gene>
<evidence type="ECO:0000313" key="11">
    <source>
        <dbReference type="Proteomes" id="UP000030103"/>
    </source>
</evidence>
<name>A0A0A2E925_9PORP</name>
<evidence type="ECO:0000256" key="5">
    <source>
        <dbReference type="ARBA" id="ARBA00023139"/>
    </source>
</evidence>